<dbReference type="PATRIC" id="fig|471514.4.peg.1086"/>
<dbReference type="OrthoDB" id="9975212at2"/>
<dbReference type="EMBL" id="LJCO01000085">
    <property type="protein sequence ID" value="KPV42037.1"/>
    <property type="molecule type" value="Genomic_DNA"/>
</dbReference>
<dbReference type="RefSeq" id="WP_054970944.1">
    <property type="nucleotide sequence ID" value="NZ_LJCO01000085.1"/>
</dbReference>
<dbReference type="AlphaFoldDB" id="A0A0N8PNN7"/>
<sequence>MMRNRADKKRKVSPYVPQYIRGHVHEVAKHLRQSDGETGTKLVLATLNDFPTLNRLAPYMWRDYAHGTHAWIGHRQHENLERVVNPVGAVMERLTMRFLEDDWASLDALGFAFGRPVAHAAAALLRYAHDYPRLTMMVAPNFRPPSPYQLDRMG</sequence>
<dbReference type="STRING" id="471514.AN477_19910"/>
<accession>A0A0N8PNN7</accession>
<evidence type="ECO:0000313" key="1">
    <source>
        <dbReference type="EMBL" id="KPV42037.1"/>
    </source>
</evidence>
<protein>
    <submittedName>
        <fullName evidence="1">Uncharacterized protein</fullName>
    </submittedName>
</protein>
<proteinExistence type="predicted"/>
<organism evidence="1 2">
    <name type="scientific">Alicyclobacillus ferrooxydans</name>
    <dbReference type="NCBI Taxonomy" id="471514"/>
    <lineage>
        <taxon>Bacteria</taxon>
        <taxon>Bacillati</taxon>
        <taxon>Bacillota</taxon>
        <taxon>Bacilli</taxon>
        <taxon>Bacillales</taxon>
        <taxon>Alicyclobacillaceae</taxon>
        <taxon>Alicyclobacillus</taxon>
    </lineage>
</organism>
<gene>
    <name evidence="1" type="ORF">AN477_19910</name>
</gene>
<reference evidence="1 2" key="1">
    <citation type="submission" date="2015-09" db="EMBL/GenBank/DDBJ databases">
        <title>Draft genome sequence of Alicyclobacillus ferrooxydans DSM 22381.</title>
        <authorList>
            <person name="Hemp J."/>
        </authorList>
    </citation>
    <scope>NUCLEOTIDE SEQUENCE [LARGE SCALE GENOMIC DNA]</scope>
    <source>
        <strain evidence="1 2">TC-34</strain>
    </source>
</reference>
<keyword evidence="2" id="KW-1185">Reference proteome</keyword>
<name>A0A0N8PNN7_9BACL</name>
<comment type="caution">
    <text evidence="1">The sequence shown here is derived from an EMBL/GenBank/DDBJ whole genome shotgun (WGS) entry which is preliminary data.</text>
</comment>
<dbReference type="Proteomes" id="UP000050482">
    <property type="component" value="Unassembled WGS sequence"/>
</dbReference>
<evidence type="ECO:0000313" key="2">
    <source>
        <dbReference type="Proteomes" id="UP000050482"/>
    </source>
</evidence>